<name>A0A857FRT9_KOMXY</name>
<gene>
    <name evidence="1" type="ORF">FMA36_07685</name>
</gene>
<dbReference type="AntiFam" id="ANF00259">
    <property type="entry name" value="Protein of unknown function (DUF1472)"/>
</dbReference>
<evidence type="ECO:0000313" key="1">
    <source>
        <dbReference type="EMBL" id="QHC37098.1"/>
    </source>
</evidence>
<dbReference type="Proteomes" id="UP000464674">
    <property type="component" value="Chromosome"/>
</dbReference>
<reference evidence="1 2" key="1">
    <citation type="journal article" date="2020" name="Carbohydr. Polym.">
        <title>Characterization and optimization of production of bacterial cellulose from strain CGMCC 17276 based on whole-genome analysis.</title>
        <authorList>
            <person name="Lu T."/>
            <person name="Gao H."/>
            <person name="Liao B."/>
            <person name="Wu J."/>
            <person name="Zhang W."/>
            <person name="Huang J."/>
            <person name="Liu M."/>
            <person name="Huang J."/>
            <person name="Chang Z."/>
            <person name="Jin M."/>
            <person name="Yi Z."/>
            <person name="Jiang D."/>
        </authorList>
    </citation>
    <scope>NUCLEOTIDE SEQUENCE [LARGE SCALE GENOMIC DNA]</scope>
    <source>
        <strain evidence="1 2">CGMCC 17276</strain>
    </source>
</reference>
<accession>A0A857FRT9</accession>
<dbReference type="AlphaFoldDB" id="A0A857FRT9"/>
<organism evidence="1 2">
    <name type="scientific">Komagataeibacter xylinus</name>
    <name type="common">Gluconacetobacter xylinus</name>
    <dbReference type="NCBI Taxonomy" id="28448"/>
    <lineage>
        <taxon>Bacteria</taxon>
        <taxon>Pseudomonadati</taxon>
        <taxon>Pseudomonadota</taxon>
        <taxon>Alphaproteobacteria</taxon>
        <taxon>Acetobacterales</taxon>
        <taxon>Acetobacteraceae</taxon>
        <taxon>Komagataeibacter</taxon>
    </lineage>
</organism>
<sequence length="58" mass="6348">MHQRAPAQPAHQRGVARVEGCHPACRLFPLLHPAAFRGGGRHRPAAVCQYIGCGSRHR</sequence>
<evidence type="ECO:0000313" key="2">
    <source>
        <dbReference type="Proteomes" id="UP000464674"/>
    </source>
</evidence>
<protein>
    <submittedName>
        <fullName evidence="1">DUF1472 domain-containing protein</fullName>
    </submittedName>
</protein>
<proteinExistence type="predicted"/>
<dbReference type="EMBL" id="CP041348">
    <property type="protein sequence ID" value="QHC37098.1"/>
    <property type="molecule type" value="Genomic_DNA"/>
</dbReference>